<dbReference type="Pfam" id="PF11782">
    <property type="entry name" value="DUF3319"/>
    <property type="match status" value="1"/>
</dbReference>
<dbReference type="EMBL" id="JAJUBC010000003">
    <property type="protein sequence ID" value="MDD1792219.1"/>
    <property type="molecule type" value="Genomic_DNA"/>
</dbReference>
<gene>
    <name evidence="1" type="ORF">LRP50_03665</name>
</gene>
<reference evidence="1" key="1">
    <citation type="submission" date="2021-12" db="EMBL/GenBank/DDBJ databases">
        <title>Enterovibrio ZSDZ35 sp. nov. and Enterovibrio ZSDZ42 sp. nov., isolated from coastal seawater in Qingdao.</title>
        <authorList>
            <person name="Zhang P."/>
        </authorList>
    </citation>
    <scope>NUCLEOTIDE SEQUENCE</scope>
    <source>
        <strain evidence="1">ZSDZ42</strain>
    </source>
</reference>
<name>A0ABT5QW44_9GAMM</name>
<evidence type="ECO:0000313" key="2">
    <source>
        <dbReference type="Proteomes" id="UP001149400"/>
    </source>
</evidence>
<accession>A0ABT5QW44</accession>
<proteinExistence type="predicted"/>
<organism evidence="1 2">
    <name type="scientific">Enterovibrio gelatinilyticus</name>
    <dbReference type="NCBI Taxonomy" id="2899819"/>
    <lineage>
        <taxon>Bacteria</taxon>
        <taxon>Pseudomonadati</taxon>
        <taxon>Pseudomonadota</taxon>
        <taxon>Gammaproteobacteria</taxon>
        <taxon>Vibrionales</taxon>
        <taxon>Vibrionaceae</taxon>
        <taxon>Enterovibrio</taxon>
    </lineage>
</organism>
<evidence type="ECO:0000313" key="1">
    <source>
        <dbReference type="EMBL" id="MDD1792219.1"/>
    </source>
</evidence>
<keyword evidence="2" id="KW-1185">Reference proteome</keyword>
<dbReference type="InterPro" id="IPR021753">
    <property type="entry name" value="DUF3319"/>
</dbReference>
<dbReference type="Proteomes" id="UP001149400">
    <property type="component" value="Unassembled WGS sequence"/>
</dbReference>
<protein>
    <submittedName>
        <fullName evidence="1">DUF3319 domain-containing protein</fullName>
    </submittedName>
</protein>
<dbReference type="RefSeq" id="WP_274163134.1">
    <property type="nucleotide sequence ID" value="NZ_JAJUBC010000003.1"/>
</dbReference>
<comment type="caution">
    <text evidence="1">The sequence shown here is derived from an EMBL/GenBank/DDBJ whole genome shotgun (WGS) entry which is preliminary data.</text>
</comment>
<sequence>MKKRYSHRGHSIECADDIYTSLVGGRTVSGSMLGVRQCIDWWCDTRIFRSPAEFERQSFNTTQSRASENYKGIQIMSDEKQPGLWYIFVRGQLLKGPLPKIKQYIDYHSLSR</sequence>